<dbReference type="EMBL" id="JAEAOA010000985">
    <property type="protein sequence ID" value="KAK3589807.1"/>
    <property type="molecule type" value="Genomic_DNA"/>
</dbReference>
<comment type="caution">
    <text evidence="3">The sequence shown here is derived from an EMBL/GenBank/DDBJ whole genome shotgun (WGS) entry which is preliminary data.</text>
</comment>
<reference evidence="3" key="1">
    <citation type="journal article" date="2021" name="Genome Biol. Evol.">
        <title>A High-Quality Reference Genome for a Parasitic Bivalve with Doubly Uniparental Inheritance (Bivalvia: Unionida).</title>
        <authorList>
            <person name="Smith C.H."/>
        </authorList>
    </citation>
    <scope>NUCLEOTIDE SEQUENCE</scope>
    <source>
        <strain evidence="3">CHS0354</strain>
    </source>
</reference>
<feature type="compositionally biased region" description="Basic and acidic residues" evidence="2">
    <location>
        <begin position="525"/>
        <end position="536"/>
    </location>
</feature>
<feature type="coiled-coil region" evidence="1">
    <location>
        <begin position="187"/>
        <end position="235"/>
    </location>
</feature>
<proteinExistence type="predicted"/>
<keyword evidence="4" id="KW-1185">Reference proteome</keyword>
<gene>
    <name evidence="3" type="ORF">CHS0354_015813</name>
</gene>
<evidence type="ECO:0000256" key="2">
    <source>
        <dbReference type="SAM" id="MobiDB-lite"/>
    </source>
</evidence>
<feature type="compositionally biased region" description="Basic and acidic residues" evidence="2">
    <location>
        <begin position="455"/>
        <end position="483"/>
    </location>
</feature>
<accession>A0AAE0SD10</accession>
<feature type="compositionally biased region" description="Polar residues" evidence="2">
    <location>
        <begin position="254"/>
        <end position="268"/>
    </location>
</feature>
<dbReference type="Proteomes" id="UP001195483">
    <property type="component" value="Unassembled WGS sequence"/>
</dbReference>
<feature type="region of interest" description="Disordered" evidence="2">
    <location>
        <begin position="254"/>
        <end position="277"/>
    </location>
</feature>
<feature type="region of interest" description="Disordered" evidence="2">
    <location>
        <begin position="345"/>
        <end position="406"/>
    </location>
</feature>
<organism evidence="3 4">
    <name type="scientific">Potamilus streckersoni</name>
    <dbReference type="NCBI Taxonomy" id="2493646"/>
    <lineage>
        <taxon>Eukaryota</taxon>
        <taxon>Metazoa</taxon>
        <taxon>Spiralia</taxon>
        <taxon>Lophotrochozoa</taxon>
        <taxon>Mollusca</taxon>
        <taxon>Bivalvia</taxon>
        <taxon>Autobranchia</taxon>
        <taxon>Heteroconchia</taxon>
        <taxon>Palaeoheterodonta</taxon>
        <taxon>Unionida</taxon>
        <taxon>Unionoidea</taxon>
        <taxon>Unionidae</taxon>
        <taxon>Ambleminae</taxon>
        <taxon>Lampsilini</taxon>
        <taxon>Potamilus</taxon>
    </lineage>
</organism>
<sequence length="546" mass="62253">MKQLAEQVKQLKTSQISHTQALESTQEKVMSLSKANSLQSQKIQELEEENQGLNASLKDACTTVGRLQAREEELSTLQKLKEKDIVSATNQMRELSERLTQLDRLCRESQSREKEAIKHAEHWKQKFIDEQKRVHQLTSDLEQSAYQSKLQMEEIVAVRHRITVIEKECSERVKCKDDLVTSLKAKQERTDAQIKTLRELYERQQKEITVLQQSLNTSEEIIQRQQTSLEVAEQNASRASHGSYCKSTSHSISEHSYQQSGSPTSVHTMKSPKISVSGPVQWKDSEIDYMNLQQQTQTSGYQSAIIDPHSQTSDNSGAIADESVFARQPMFFNPDHANKAVTFSRNQTGDQSYGHRFSGSCEKNKGSPQPHGPDTQASHNWDSIEPRKFSPRFQTNSPKSSEFHSDHLKNGISRELTGSYEQQKSQEFREDIMKENKQTSPKSHSGFHTPPLAGVRDEEYVMSKERSGALSESQHRARKGDDEFRINFENRLSSFLEDTQEIDDSIWDKPSSRPVNEIDTNASAMEEKPERKEIHSSESVGYTEGK</sequence>
<dbReference type="AlphaFoldDB" id="A0AAE0SD10"/>
<reference evidence="3" key="3">
    <citation type="submission" date="2023-05" db="EMBL/GenBank/DDBJ databases">
        <authorList>
            <person name="Smith C.H."/>
        </authorList>
    </citation>
    <scope>NUCLEOTIDE SEQUENCE</scope>
    <source>
        <strain evidence="3">CHS0354</strain>
        <tissue evidence="3">Mantle</tissue>
    </source>
</reference>
<evidence type="ECO:0000313" key="3">
    <source>
        <dbReference type="EMBL" id="KAK3589807.1"/>
    </source>
</evidence>
<feature type="coiled-coil region" evidence="1">
    <location>
        <begin position="29"/>
        <end position="112"/>
    </location>
</feature>
<name>A0AAE0SD10_9BIVA</name>
<feature type="region of interest" description="Disordered" evidence="2">
    <location>
        <begin position="434"/>
        <end position="483"/>
    </location>
</feature>
<evidence type="ECO:0000313" key="4">
    <source>
        <dbReference type="Proteomes" id="UP001195483"/>
    </source>
</evidence>
<evidence type="ECO:0000256" key="1">
    <source>
        <dbReference type="SAM" id="Coils"/>
    </source>
</evidence>
<feature type="region of interest" description="Disordered" evidence="2">
    <location>
        <begin position="503"/>
        <end position="546"/>
    </location>
</feature>
<protein>
    <submittedName>
        <fullName evidence="3">Uncharacterized protein</fullName>
    </submittedName>
</protein>
<reference evidence="3" key="2">
    <citation type="journal article" date="2021" name="Genome Biol. Evol.">
        <title>Developing a high-quality reference genome for a parasitic bivalve with doubly uniparental inheritance (Bivalvia: Unionida).</title>
        <authorList>
            <person name="Smith C.H."/>
        </authorList>
    </citation>
    <scope>NUCLEOTIDE SEQUENCE</scope>
    <source>
        <strain evidence="3">CHS0354</strain>
        <tissue evidence="3">Mantle</tissue>
    </source>
</reference>
<keyword evidence="1" id="KW-0175">Coiled coil</keyword>